<dbReference type="RefSeq" id="WP_379659306.1">
    <property type="nucleotide sequence ID" value="NZ_JBHUCO010000044.1"/>
</dbReference>
<dbReference type="SUPFAM" id="SSF47005">
    <property type="entry name" value="Peripheral subunit-binding domain of 2-oxo acid dehydrogenase complex"/>
    <property type="match status" value="1"/>
</dbReference>
<proteinExistence type="inferred from homology"/>
<evidence type="ECO:0000256" key="6">
    <source>
        <dbReference type="RuleBase" id="RU003423"/>
    </source>
</evidence>
<dbReference type="Pfam" id="PF00198">
    <property type="entry name" value="2-oxoacid_dh"/>
    <property type="match status" value="1"/>
</dbReference>
<dbReference type="InterPro" id="IPR004167">
    <property type="entry name" value="PSBD"/>
</dbReference>
<accession>A0ABW4F4K0</accession>
<dbReference type="Proteomes" id="UP001597114">
    <property type="component" value="Unassembled WGS sequence"/>
</dbReference>
<dbReference type="Gene3D" id="4.10.320.10">
    <property type="entry name" value="E3-binding domain"/>
    <property type="match status" value="1"/>
</dbReference>
<comment type="cofactor">
    <cofactor evidence="1 6">
        <name>(R)-lipoate</name>
        <dbReference type="ChEBI" id="CHEBI:83088"/>
    </cofactor>
</comment>
<evidence type="ECO:0000256" key="7">
    <source>
        <dbReference type="SAM" id="MobiDB-lite"/>
    </source>
</evidence>
<evidence type="ECO:0000313" key="10">
    <source>
        <dbReference type="EMBL" id="MFD1522071.1"/>
    </source>
</evidence>
<dbReference type="PROSITE" id="PS51826">
    <property type="entry name" value="PSBD"/>
    <property type="match status" value="1"/>
</dbReference>
<protein>
    <recommendedName>
        <fullName evidence="6">Dihydrolipoamide acetyltransferase component of pyruvate dehydrogenase complex</fullName>
        <ecNumber evidence="6">2.3.1.-</ecNumber>
    </recommendedName>
</protein>
<dbReference type="SUPFAM" id="SSF52777">
    <property type="entry name" value="CoA-dependent acyltransferases"/>
    <property type="match status" value="1"/>
</dbReference>
<dbReference type="InterPro" id="IPR023213">
    <property type="entry name" value="CAT-like_dom_sf"/>
</dbReference>
<evidence type="ECO:0000256" key="5">
    <source>
        <dbReference type="ARBA" id="ARBA00023315"/>
    </source>
</evidence>
<feature type="compositionally biased region" description="Low complexity" evidence="7">
    <location>
        <begin position="178"/>
        <end position="192"/>
    </location>
</feature>
<dbReference type="Gene3D" id="3.30.559.10">
    <property type="entry name" value="Chloramphenicol acetyltransferase-like domain"/>
    <property type="match status" value="1"/>
</dbReference>
<dbReference type="CDD" id="cd06849">
    <property type="entry name" value="lipoyl_domain"/>
    <property type="match status" value="1"/>
</dbReference>
<evidence type="ECO:0000313" key="11">
    <source>
        <dbReference type="Proteomes" id="UP001597114"/>
    </source>
</evidence>
<evidence type="ECO:0000259" key="9">
    <source>
        <dbReference type="PROSITE" id="PS51826"/>
    </source>
</evidence>
<evidence type="ECO:0000259" key="8">
    <source>
        <dbReference type="PROSITE" id="PS50968"/>
    </source>
</evidence>
<dbReference type="PANTHER" id="PTHR43178:SF5">
    <property type="entry name" value="LIPOAMIDE ACYLTRANSFERASE COMPONENT OF BRANCHED-CHAIN ALPHA-KETO ACID DEHYDROGENASE COMPLEX, MITOCHONDRIAL"/>
    <property type="match status" value="1"/>
</dbReference>
<dbReference type="SUPFAM" id="SSF51230">
    <property type="entry name" value="Single hybrid motif"/>
    <property type="match status" value="1"/>
</dbReference>
<name>A0ABW4F4K0_9PSEU</name>
<feature type="region of interest" description="Disordered" evidence="7">
    <location>
        <begin position="164"/>
        <end position="197"/>
    </location>
</feature>
<sequence length="437" mass="44904">MSADSGLEVRMPRLSESMSEGTIVRWLHATGAEVERGDELAEIETDKAMVSFEADAGGILEILAEEGATLPVGAVIARVGGTAPATGAVQRAVAPEAPAAVAADPAPAAPPPAERTRRIPTSPLARRRAKELGVDLAEVQGTGPGGRIVRADIEAVAAAGKPAGAATNGVAPAPPAAPAGAPARPAPAAVAGENGSDVRGPVTVVPLSRARQLTADRMSESARTVPSFPLTAEVDMTRALELRAGIAELGEGTVVPTVTDLVVAACGRALREHPRVNASYREGTVAMFGRVNIGVAVDATDALLVPTITDVDARSLGSIAVRTRELADLARGGQIGPADLEGATFTVSNLGMFGVTVFEAVINPPQAAILAVGALRRLPREVGGELQVRPILTLTLTSDHRVLDGAESARFLRRLVELLERPLALLLDHPTTSEESA</sequence>
<dbReference type="Gene3D" id="2.40.50.100">
    <property type="match status" value="1"/>
</dbReference>
<keyword evidence="3 6" id="KW-0808">Transferase</keyword>
<dbReference type="InterPro" id="IPR036625">
    <property type="entry name" value="E3-bd_dom_sf"/>
</dbReference>
<evidence type="ECO:0000256" key="3">
    <source>
        <dbReference type="ARBA" id="ARBA00022679"/>
    </source>
</evidence>
<dbReference type="PROSITE" id="PS50968">
    <property type="entry name" value="BIOTINYL_LIPOYL"/>
    <property type="match status" value="1"/>
</dbReference>
<dbReference type="Pfam" id="PF00364">
    <property type="entry name" value="Biotin_lipoyl"/>
    <property type="match status" value="1"/>
</dbReference>
<dbReference type="EC" id="2.3.1.-" evidence="6"/>
<dbReference type="InterPro" id="IPR001078">
    <property type="entry name" value="2-oxoacid_DH_actylTfrase"/>
</dbReference>
<comment type="caution">
    <text evidence="10">The sequence shown here is derived from an EMBL/GenBank/DDBJ whole genome shotgun (WGS) entry which is preliminary data.</text>
</comment>
<keyword evidence="5 6" id="KW-0012">Acyltransferase</keyword>
<evidence type="ECO:0000256" key="1">
    <source>
        <dbReference type="ARBA" id="ARBA00001938"/>
    </source>
</evidence>
<organism evidence="10 11">
    <name type="scientific">Pseudonocardia yunnanensis</name>
    <dbReference type="NCBI Taxonomy" id="58107"/>
    <lineage>
        <taxon>Bacteria</taxon>
        <taxon>Bacillati</taxon>
        <taxon>Actinomycetota</taxon>
        <taxon>Actinomycetes</taxon>
        <taxon>Pseudonocardiales</taxon>
        <taxon>Pseudonocardiaceae</taxon>
        <taxon>Pseudonocardia</taxon>
    </lineage>
</organism>
<feature type="domain" description="Peripheral subunit-binding (PSBD)" evidence="9">
    <location>
        <begin position="120"/>
        <end position="157"/>
    </location>
</feature>
<keyword evidence="4 6" id="KW-0450">Lipoyl</keyword>
<feature type="domain" description="Lipoyl-binding" evidence="8">
    <location>
        <begin position="6"/>
        <end position="80"/>
    </location>
</feature>
<gene>
    <name evidence="10" type="ORF">ACFSJD_31560</name>
</gene>
<dbReference type="Pfam" id="PF02817">
    <property type="entry name" value="E3_binding"/>
    <property type="match status" value="1"/>
</dbReference>
<reference evidence="11" key="1">
    <citation type="journal article" date="2019" name="Int. J. Syst. Evol. Microbiol.">
        <title>The Global Catalogue of Microorganisms (GCM) 10K type strain sequencing project: providing services to taxonomists for standard genome sequencing and annotation.</title>
        <authorList>
            <consortium name="The Broad Institute Genomics Platform"/>
            <consortium name="The Broad Institute Genome Sequencing Center for Infectious Disease"/>
            <person name="Wu L."/>
            <person name="Ma J."/>
        </authorList>
    </citation>
    <scope>NUCLEOTIDE SEQUENCE [LARGE SCALE GENOMIC DNA]</scope>
    <source>
        <strain evidence="11">CCM 7043</strain>
    </source>
</reference>
<comment type="similarity">
    <text evidence="2 6">Belongs to the 2-oxoacid dehydrogenase family.</text>
</comment>
<dbReference type="InterPro" id="IPR000089">
    <property type="entry name" value="Biotin_lipoyl"/>
</dbReference>
<evidence type="ECO:0000256" key="4">
    <source>
        <dbReference type="ARBA" id="ARBA00022823"/>
    </source>
</evidence>
<dbReference type="GO" id="GO:0016746">
    <property type="term" value="F:acyltransferase activity"/>
    <property type="evidence" value="ECO:0007669"/>
    <property type="project" value="UniProtKB-KW"/>
</dbReference>
<keyword evidence="11" id="KW-1185">Reference proteome</keyword>
<evidence type="ECO:0000256" key="2">
    <source>
        <dbReference type="ARBA" id="ARBA00007317"/>
    </source>
</evidence>
<dbReference type="EMBL" id="JBHUCO010000044">
    <property type="protein sequence ID" value="MFD1522071.1"/>
    <property type="molecule type" value="Genomic_DNA"/>
</dbReference>
<dbReference type="InterPro" id="IPR011053">
    <property type="entry name" value="Single_hybrid_motif"/>
</dbReference>
<dbReference type="PANTHER" id="PTHR43178">
    <property type="entry name" value="DIHYDROLIPOAMIDE ACETYLTRANSFERASE COMPONENT OF PYRUVATE DEHYDROGENASE COMPLEX"/>
    <property type="match status" value="1"/>
</dbReference>
<dbReference type="InterPro" id="IPR050743">
    <property type="entry name" value="2-oxoacid_DH_E2_comp"/>
</dbReference>